<dbReference type="RefSeq" id="WP_158367895.1">
    <property type="nucleotide sequence ID" value="NZ_JAOQJU010000002.1"/>
</dbReference>
<dbReference type="CDD" id="cd01292">
    <property type="entry name" value="metallo-dependent_hydrolases"/>
    <property type="match status" value="1"/>
</dbReference>
<evidence type="ECO:0000256" key="1">
    <source>
        <dbReference type="ARBA" id="ARBA00023239"/>
    </source>
</evidence>
<feature type="domain" description="Amidohydrolase-related" evidence="2">
    <location>
        <begin position="2"/>
        <end position="260"/>
    </location>
</feature>
<dbReference type="Proteomes" id="UP001652431">
    <property type="component" value="Unassembled WGS sequence"/>
</dbReference>
<evidence type="ECO:0000313" key="3">
    <source>
        <dbReference type="EMBL" id="MCU6685467.1"/>
    </source>
</evidence>
<evidence type="ECO:0000313" key="4">
    <source>
        <dbReference type="Proteomes" id="UP001652431"/>
    </source>
</evidence>
<keyword evidence="4" id="KW-1185">Reference proteome</keyword>
<sequence length="269" mass="30258">MIDFHTHMFPEKIAAKTLAFLAERCQTEPATNGMADGLLASTEEAGLDCSVVLPVVTKPSQFDSINRFASRFQEGKLLSFGGIHPDSEDYKGQLKILKEFGFKGIKLHPDYQGVYIDDIRYKRILSYATELGLIISVHAGYDPGYPECTHCTPKRVYEMFREVQPEKLVLAHMGGFLRWDEVETYLTGLPVWFDTAVVFGKISDEQFIRIARKHGTDRILFATDSPWAGQKEFVEHLKGLPLTEGEKQAIFHGNAEKLLGMKIGEKGVI</sequence>
<gene>
    <name evidence="3" type="ORF">OCV99_02670</name>
</gene>
<dbReference type="InterPro" id="IPR032466">
    <property type="entry name" value="Metal_Hydrolase"/>
</dbReference>
<dbReference type="InterPro" id="IPR032465">
    <property type="entry name" value="ACMSD"/>
</dbReference>
<reference evidence="3 4" key="1">
    <citation type="journal article" date="2021" name="ISME Commun">
        <title>Automated analysis of genomic sequences facilitates high-throughput and comprehensive description of bacteria.</title>
        <authorList>
            <person name="Hitch T.C.A."/>
        </authorList>
    </citation>
    <scope>NUCLEOTIDE SEQUENCE [LARGE SCALE GENOMIC DNA]</scope>
    <source>
        <strain evidence="3 4">Sanger_03</strain>
    </source>
</reference>
<proteinExistence type="predicted"/>
<accession>A0ABT2RJ76</accession>
<organism evidence="3 4">
    <name type="scientific">Dorea acetigenes</name>
    <dbReference type="NCBI Taxonomy" id="2981787"/>
    <lineage>
        <taxon>Bacteria</taxon>
        <taxon>Bacillati</taxon>
        <taxon>Bacillota</taxon>
        <taxon>Clostridia</taxon>
        <taxon>Lachnospirales</taxon>
        <taxon>Lachnospiraceae</taxon>
        <taxon>Dorea</taxon>
    </lineage>
</organism>
<dbReference type="Gene3D" id="3.20.20.140">
    <property type="entry name" value="Metal-dependent hydrolases"/>
    <property type="match status" value="1"/>
</dbReference>
<name>A0ABT2RJ76_9FIRM</name>
<dbReference type="EMBL" id="JAOQJU010000002">
    <property type="protein sequence ID" value="MCU6685467.1"/>
    <property type="molecule type" value="Genomic_DNA"/>
</dbReference>
<dbReference type="Pfam" id="PF04909">
    <property type="entry name" value="Amidohydro_2"/>
    <property type="match status" value="1"/>
</dbReference>
<comment type="caution">
    <text evidence="3">The sequence shown here is derived from an EMBL/GenBank/DDBJ whole genome shotgun (WGS) entry which is preliminary data.</text>
</comment>
<keyword evidence="1" id="KW-0456">Lyase</keyword>
<dbReference type="PANTHER" id="PTHR21240">
    <property type="entry name" value="2-AMINO-3-CARBOXYLMUCONATE-6-SEMIALDEHYDE DECARBOXYLASE"/>
    <property type="match status" value="1"/>
</dbReference>
<evidence type="ECO:0000259" key="2">
    <source>
        <dbReference type="Pfam" id="PF04909"/>
    </source>
</evidence>
<dbReference type="SUPFAM" id="SSF51556">
    <property type="entry name" value="Metallo-dependent hydrolases"/>
    <property type="match status" value="1"/>
</dbReference>
<dbReference type="PANTHER" id="PTHR21240:SF28">
    <property type="entry name" value="ISO-OROTATE DECARBOXYLASE (EUROFUNG)"/>
    <property type="match status" value="1"/>
</dbReference>
<dbReference type="InterPro" id="IPR006680">
    <property type="entry name" value="Amidohydro-rel"/>
</dbReference>
<protein>
    <submittedName>
        <fullName evidence="3">Amidohydrolase family protein</fullName>
    </submittedName>
</protein>